<feature type="signal peptide" evidence="1">
    <location>
        <begin position="1"/>
        <end position="17"/>
    </location>
</feature>
<dbReference type="GO" id="GO:0004553">
    <property type="term" value="F:hydrolase activity, hydrolyzing O-glycosyl compounds"/>
    <property type="evidence" value="ECO:0007669"/>
    <property type="project" value="InterPro"/>
</dbReference>
<sequence length="307" mass="32871">MFTPSIVFALLASSATALRIPKLDHIPTKLPRAEATATATTHHLFTGTATPISGSVVLNNPPARRDDASSSAAPVFITVSATVPAQTLIPADSFSSNASFSQYFANLYPWGTDLNGAARMTADQVTLADSTLTLNATPVTGQKPAEHGGSSIPINYFSGTVHAKQTFTVNKDERITYSGSFKAPVERGTWPAFWLTAVVGWPPEIDMAEWKGDGKISFNTFNTSSQVQAQNVEYANPDEWHDIRCETKDVNGEDVEAQFFMDGSLMATQVGKGYVGKAMYLIINLQMEGSSGSPGPTGIRNVTVVKT</sequence>
<feature type="chain" id="PRO_5002482568" description="GH16 domain-containing protein" evidence="1">
    <location>
        <begin position="18"/>
        <end position="307"/>
    </location>
</feature>
<organism evidence="3 4">
    <name type="scientific">Thielaviopsis punctulata</name>
    <dbReference type="NCBI Taxonomy" id="72032"/>
    <lineage>
        <taxon>Eukaryota</taxon>
        <taxon>Fungi</taxon>
        <taxon>Dikarya</taxon>
        <taxon>Ascomycota</taxon>
        <taxon>Pezizomycotina</taxon>
        <taxon>Sordariomycetes</taxon>
        <taxon>Hypocreomycetidae</taxon>
        <taxon>Microascales</taxon>
        <taxon>Ceratocystidaceae</taxon>
        <taxon>Thielaviopsis</taxon>
    </lineage>
</organism>
<dbReference type="SUPFAM" id="SSF49899">
    <property type="entry name" value="Concanavalin A-like lectins/glucanases"/>
    <property type="match status" value="1"/>
</dbReference>
<dbReference type="InterPro" id="IPR000757">
    <property type="entry name" value="Beta-glucanase-like"/>
</dbReference>
<dbReference type="InterPro" id="IPR013320">
    <property type="entry name" value="ConA-like_dom_sf"/>
</dbReference>
<protein>
    <recommendedName>
        <fullName evidence="2">GH16 domain-containing protein</fullName>
    </recommendedName>
</protein>
<name>A0A0F4ZJZ4_9PEZI</name>
<accession>A0A0F4ZJZ4</accession>
<proteinExistence type="predicted"/>
<evidence type="ECO:0000259" key="2">
    <source>
        <dbReference type="PROSITE" id="PS51762"/>
    </source>
</evidence>
<gene>
    <name evidence="3" type="ORF">TD95_004974</name>
</gene>
<dbReference type="AlphaFoldDB" id="A0A0F4ZJZ4"/>
<evidence type="ECO:0000256" key="1">
    <source>
        <dbReference type="SAM" id="SignalP"/>
    </source>
</evidence>
<keyword evidence="1" id="KW-0732">Signal</keyword>
<dbReference type="Proteomes" id="UP000033483">
    <property type="component" value="Unassembled WGS sequence"/>
</dbReference>
<dbReference type="EMBL" id="LAEV01000170">
    <property type="protein sequence ID" value="KKA30944.1"/>
    <property type="molecule type" value="Genomic_DNA"/>
</dbReference>
<dbReference type="Gene3D" id="2.60.120.200">
    <property type="match status" value="1"/>
</dbReference>
<dbReference type="PROSITE" id="PS51762">
    <property type="entry name" value="GH16_2"/>
    <property type="match status" value="1"/>
</dbReference>
<evidence type="ECO:0000313" key="3">
    <source>
        <dbReference type="EMBL" id="KKA30944.1"/>
    </source>
</evidence>
<comment type="caution">
    <text evidence="3">The sequence shown here is derived from an EMBL/GenBank/DDBJ whole genome shotgun (WGS) entry which is preliminary data.</text>
</comment>
<evidence type="ECO:0000313" key="4">
    <source>
        <dbReference type="Proteomes" id="UP000033483"/>
    </source>
</evidence>
<feature type="domain" description="GH16" evidence="2">
    <location>
        <begin position="68"/>
        <end position="307"/>
    </location>
</feature>
<keyword evidence="4" id="KW-1185">Reference proteome</keyword>
<dbReference type="GO" id="GO:0005975">
    <property type="term" value="P:carbohydrate metabolic process"/>
    <property type="evidence" value="ECO:0007669"/>
    <property type="project" value="InterPro"/>
</dbReference>
<reference evidence="3 4" key="1">
    <citation type="submission" date="2015-03" db="EMBL/GenBank/DDBJ databases">
        <authorList>
            <person name="Radwan O."/>
            <person name="Al-Naeli F.A."/>
            <person name="Rendon G.A."/>
            <person name="Fields C."/>
        </authorList>
    </citation>
    <scope>NUCLEOTIDE SEQUENCE [LARGE SCALE GENOMIC DNA]</scope>
    <source>
        <strain evidence="3">CR-DP1</strain>
    </source>
</reference>
<dbReference type="OrthoDB" id="4524534at2759"/>